<proteinExistence type="predicted"/>
<organism evidence="1 2">
    <name type="scientific">Candidatus Jettenia ecosi</name>
    <dbReference type="NCBI Taxonomy" id="2494326"/>
    <lineage>
        <taxon>Bacteria</taxon>
        <taxon>Pseudomonadati</taxon>
        <taxon>Planctomycetota</taxon>
        <taxon>Candidatus Brocadiia</taxon>
        <taxon>Candidatus Brocadiales</taxon>
        <taxon>Candidatus Brocadiaceae</taxon>
        <taxon>Candidatus Jettenia</taxon>
    </lineage>
</organism>
<gene>
    <name evidence="1" type="ORF">JETT_0567</name>
</gene>
<evidence type="ECO:0000313" key="2">
    <source>
        <dbReference type="Proteomes" id="UP000319783"/>
    </source>
</evidence>
<dbReference type="Proteomes" id="UP000319783">
    <property type="component" value="Unassembled WGS sequence"/>
</dbReference>
<dbReference type="AlphaFoldDB" id="A0A533QEU0"/>
<name>A0A533QEU0_9BACT</name>
<protein>
    <submittedName>
        <fullName evidence="1">Uncharacterized protein</fullName>
    </submittedName>
</protein>
<reference evidence="1 2" key="1">
    <citation type="submission" date="2019-04" db="EMBL/GenBank/DDBJ databases">
        <title>Genome of a novel bacterium Candidatus Jettenia ecosi reconstructed from metagenome of an anammox bioreactor.</title>
        <authorList>
            <person name="Mardanov A.V."/>
            <person name="Beletsky A.V."/>
            <person name="Ravin N.V."/>
            <person name="Botchkova E.A."/>
            <person name="Litti Y.V."/>
            <person name="Nozhevnikova A.N."/>
        </authorList>
    </citation>
    <scope>NUCLEOTIDE SEQUENCE [LARGE SCALE GENOMIC DNA]</scope>
    <source>
        <strain evidence="1">J2</strain>
    </source>
</reference>
<sequence>MLIPDNPPLEKGEKFDISDQANFSQEKIHPSFPFFKGGTRGITSPLL</sequence>
<accession>A0A533QEU0</accession>
<comment type="caution">
    <text evidence="1">The sequence shown here is derived from an EMBL/GenBank/DDBJ whole genome shotgun (WGS) entry which is preliminary data.</text>
</comment>
<dbReference type="EMBL" id="SULG01000007">
    <property type="protein sequence ID" value="TLD43132.1"/>
    <property type="molecule type" value="Genomic_DNA"/>
</dbReference>
<evidence type="ECO:0000313" key="1">
    <source>
        <dbReference type="EMBL" id="TLD43132.1"/>
    </source>
</evidence>